<evidence type="ECO:0000313" key="5">
    <source>
        <dbReference type="EMBL" id="WJZ97834.1"/>
    </source>
</evidence>
<evidence type="ECO:0008006" key="7">
    <source>
        <dbReference type="Google" id="ProtNLM"/>
    </source>
</evidence>
<dbReference type="Gene3D" id="3.40.50.150">
    <property type="entry name" value="Vaccinia Virus protein VP39"/>
    <property type="match status" value="2"/>
</dbReference>
<accession>A0ABY9CRC5</accession>
<evidence type="ECO:0000256" key="2">
    <source>
        <dbReference type="ARBA" id="ARBA00022679"/>
    </source>
</evidence>
<evidence type="ECO:0000256" key="1">
    <source>
        <dbReference type="ARBA" id="ARBA00022603"/>
    </source>
</evidence>
<dbReference type="PANTHER" id="PTHR10509:SF82">
    <property type="entry name" value="CAFFEOYL-COA O-METHYLTRANSFERASE-LIKE"/>
    <property type="match status" value="1"/>
</dbReference>
<dbReference type="InterPro" id="IPR029063">
    <property type="entry name" value="SAM-dependent_MTases_sf"/>
</dbReference>
<gene>
    <name evidence="5" type="ORF">VitviT2T_016409</name>
</gene>
<keyword evidence="1" id="KW-0489">Methyltransferase</keyword>
<dbReference type="Pfam" id="PF01596">
    <property type="entry name" value="Methyltransf_3"/>
    <property type="match status" value="2"/>
</dbReference>
<sequence>MKLVKIDGVVVCDNVFWRGYIAMLEELPPEHLDLIFWKSANSCVKLLGVMEQSGKKNPSKGLLQSEELYQYLLETSVYPREPEPLKELRDITATHPKAVMATAPDAGQLMDMLLRLVNAKKTIEIGVFTGYSLLLTALSIPDDGKITAIDVDRQAYEMGLPVIRKAGVEHKINFIESQALPVLDKLLEEHENEGIFDFAFVDADKVNYKNYHERLMKLLKMGGIVVYDNTLRGGTVAMPEELVAENLRENRRLTIELNNFLAADPRVQICLAPLGDGITICRRSPLGSKGSPRLHVSDIGNIGKRTCFVFYKRRRLALGISELLGEASCWRVMGESAKKTTVYKGLLKNEELYQYILETSVYPREPEPLKELRDATAAHPRAIIATAPDAGQSIDMLLKLVNAKKTIEIGVFTGYSLLLTALSIPDDGKIIAIDVDRKNYEIGLPIIRRAGVEHKINFIESQALPVLDKLLEDHENEGSLDFAFVDADKGNYKNYHERLMKLLKVGGVVVYDNTLWHGTVALPEDLVEELVDGEYKKEMRKHIMELNKYLATDSRVQICVAPLGDGITICRRIY</sequence>
<dbReference type="CDD" id="cd02440">
    <property type="entry name" value="AdoMet_MTases"/>
    <property type="match status" value="1"/>
</dbReference>
<name>A0ABY9CRC5_VITVI</name>
<dbReference type="EMBL" id="CP126658">
    <property type="protein sequence ID" value="WJZ97834.1"/>
    <property type="molecule type" value="Genomic_DNA"/>
</dbReference>
<reference evidence="5 6" key="1">
    <citation type="journal article" date="2023" name="Hortic Res">
        <title>The complete reference genome for grapevine (Vitis vinifera L.) genetics and breeding.</title>
        <authorList>
            <person name="Shi X."/>
            <person name="Cao S."/>
            <person name="Wang X."/>
            <person name="Huang S."/>
            <person name="Wang Y."/>
            <person name="Liu Z."/>
            <person name="Liu W."/>
            <person name="Leng X."/>
            <person name="Peng Y."/>
            <person name="Wang N."/>
            <person name="Wang Y."/>
            <person name="Ma Z."/>
            <person name="Xu X."/>
            <person name="Zhang F."/>
            <person name="Xue H."/>
            <person name="Zhong H."/>
            <person name="Wang Y."/>
            <person name="Zhang K."/>
            <person name="Velt A."/>
            <person name="Avia K."/>
            <person name="Holtgrawe D."/>
            <person name="Grimplet J."/>
            <person name="Matus J.T."/>
            <person name="Ware D."/>
            <person name="Wu X."/>
            <person name="Wang H."/>
            <person name="Liu C."/>
            <person name="Fang Y."/>
            <person name="Rustenholz C."/>
            <person name="Cheng Z."/>
            <person name="Xiao H."/>
            <person name="Zhou Y."/>
        </authorList>
    </citation>
    <scope>NUCLEOTIDE SEQUENCE [LARGE SCALE GENOMIC DNA]</scope>
    <source>
        <strain evidence="6">cv. Pinot noir / PN40024</strain>
        <tissue evidence="5">Leaf</tissue>
    </source>
</reference>
<dbReference type="InterPro" id="IPR002935">
    <property type="entry name" value="SAM_O-MeTrfase"/>
</dbReference>
<evidence type="ECO:0000313" key="6">
    <source>
        <dbReference type="Proteomes" id="UP001227230"/>
    </source>
</evidence>
<evidence type="ECO:0000256" key="4">
    <source>
        <dbReference type="ARBA" id="ARBA00023453"/>
    </source>
</evidence>
<organism evidence="5 6">
    <name type="scientific">Vitis vinifera</name>
    <name type="common">Grape</name>
    <dbReference type="NCBI Taxonomy" id="29760"/>
    <lineage>
        <taxon>Eukaryota</taxon>
        <taxon>Viridiplantae</taxon>
        <taxon>Streptophyta</taxon>
        <taxon>Embryophyta</taxon>
        <taxon>Tracheophyta</taxon>
        <taxon>Spermatophyta</taxon>
        <taxon>Magnoliopsida</taxon>
        <taxon>eudicotyledons</taxon>
        <taxon>Gunneridae</taxon>
        <taxon>Pentapetalae</taxon>
        <taxon>rosids</taxon>
        <taxon>Vitales</taxon>
        <taxon>Vitaceae</taxon>
        <taxon>Viteae</taxon>
        <taxon>Vitis</taxon>
    </lineage>
</organism>
<keyword evidence="2" id="KW-0808">Transferase</keyword>
<dbReference type="Proteomes" id="UP001227230">
    <property type="component" value="Chromosome 11"/>
</dbReference>
<proteinExistence type="inferred from homology"/>
<keyword evidence="3" id="KW-0949">S-adenosyl-L-methionine</keyword>
<dbReference type="PANTHER" id="PTHR10509">
    <property type="entry name" value="O-METHYLTRANSFERASE-RELATED"/>
    <property type="match status" value="1"/>
</dbReference>
<dbReference type="SUPFAM" id="SSF53335">
    <property type="entry name" value="S-adenosyl-L-methionine-dependent methyltransferases"/>
    <property type="match status" value="2"/>
</dbReference>
<protein>
    <recommendedName>
        <fullName evidence="7">Caffeoyl-CoA O-methyltransferase</fullName>
    </recommendedName>
</protein>
<keyword evidence="6" id="KW-1185">Reference proteome</keyword>
<dbReference type="InterPro" id="IPR050362">
    <property type="entry name" value="Cation-dep_OMT"/>
</dbReference>
<comment type="similarity">
    <text evidence="4">Belongs to the class I-like SAM-binding methyltransferase superfamily. Cation-dependent O-methyltransferase family.</text>
</comment>
<evidence type="ECO:0000256" key="3">
    <source>
        <dbReference type="ARBA" id="ARBA00022691"/>
    </source>
</evidence>
<dbReference type="PROSITE" id="PS51682">
    <property type="entry name" value="SAM_OMT_I"/>
    <property type="match status" value="2"/>
</dbReference>